<evidence type="ECO:0000259" key="1">
    <source>
        <dbReference type="Pfam" id="PF00535"/>
    </source>
</evidence>
<dbReference type="PANTHER" id="PTHR43685:SF11">
    <property type="entry name" value="GLYCOSYLTRANSFERASE TAGX-RELATED"/>
    <property type="match status" value="1"/>
</dbReference>
<name>A0ABV7FBS3_9GAMM</name>
<proteinExistence type="predicted"/>
<dbReference type="SUPFAM" id="SSF53448">
    <property type="entry name" value="Nucleotide-diphospho-sugar transferases"/>
    <property type="match status" value="1"/>
</dbReference>
<dbReference type="RefSeq" id="WP_378116856.1">
    <property type="nucleotide sequence ID" value="NZ_JBHRTF010000002.1"/>
</dbReference>
<accession>A0ABV7FBS3</accession>
<reference evidence="3" key="1">
    <citation type="journal article" date="2019" name="Int. J. Syst. Evol. Microbiol.">
        <title>The Global Catalogue of Microorganisms (GCM) 10K type strain sequencing project: providing services to taxonomists for standard genome sequencing and annotation.</title>
        <authorList>
            <consortium name="The Broad Institute Genomics Platform"/>
            <consortium name="The Broad Institute Genome Sequencing Center for Infectious Disease"/>
            <person name="Wu L."/>
            <person name="Ma J."/>
        </authorList>
    </citation>
    <scope>NUCLEOTIDE SEQUENCE [LARGE SCALE GENOMIC DNA]</scope>
    <source>
        <strain evidence="3">KCTC 52237</strain>
    </source>
</reference>
<dbReference type="Proteomes" id="UP001595555">
    <property type="component" value="Unassembled WGS sequence"/>
</dbReference>
<dbReference type="Pfam" id="PF00535">
    <property type="entry name" value="Glycos_transf_2"/>
    <property type="match status" value="1"/>
</dbReference>
<comment type="caution">
    <text evidence="2">The sequence shown here is derived from an EMBL/GenBank/DDBJ whole genome shotgun (WGS) entry which is preliminary data.</text>
</comment>
<organism evidence="2 3">
    <name type="scientific">Cellvibrio fontiphilus</name>
    <dbReference type="NCBI Taxonomy" id="1815559"/>
    <lineage>
        <taxon>Bacteria</taxon>
        <taxon>Pseudomonadati</taxon>
        <taxon>Pseudomonadota</taxon>
        <taxon>Gammaproteobacteria</taxon>
        <taxon>Cellvibrionales</taxon>
        <taxon>Cellvibrionaceae</taxon>
        <taxon>Cellvibrio</taxon>
    </lineage>
</organism>
<dbReference type="EMBL" id="JBHRTF010000002">
    <property type="protein sequence ID" value="MFC3115004.1"/>
    <property type="molecule type" value="Genomic_DNA"/>
</dbReference>
<dbReference type="InterPro" id="IPR050834">
    <property type="entry name" value="Glycosyltransf_2"/>
</dbReference>
<dbReference type="InterPro" id="IPR001173">
    <property type="entry name" value="Glyco_trans_2-like"/>
</dbReference>
<keyword evidence="3" id="KW-1185">Reference proteome</keyword>
<dbReference type="InterPro" id="IPR029044">
    <property type="entry name" value="Nucleotide-diphossugar_trans"/>
</dbReference>
<evidence type="ECO:0000313" key="2">
    <source>
        <dbReference type="EMBL" id="MFC3115004.1"/>
    </source>
</evidence>
<sequence length="297" mass="33603">MSYTPGLVSVLIPLFNRAKYIQETINSALSQEYDNFEIIVVDDGSTDGGDKLVEAFLDTGRVELFRHAGGANRGQSISLNMALSKARGEYIAVLDSDDIFLPNKLKDQVGFLQANPDVGLVYGMGFGVDAAGKQVYKILSETHIETNDPNRILLDCYFHLPVGSLVRKSVYDQVGGFDESLRAGQDHDMQVRMAEVTRFGFLPVRVYCYRRHGESISHQGLERRWRNALIILNKAINRYPYRKSTIRKRRAVINFRLAQALLQSKKSYWEAAWRFFYSGLLDPARAIAVITGKEKVR</sequence>
<gene>
    <name evidence="2" type="ORF">ACFODX_05485</name>
</gene>
<dbReference type="PANTHER" id="PTHR43685">
    <property type="entry name" value="GLYCOSYLTRANSFERASE"/>
    <property type="match status" value="1"/>
</dbReference>
<protein>
    <submittedName>
        <fullName evidence="2">Glycosyltransferase family 2 protein</fullName>
    </submittedName>
</protein>
<evidence type="ECO:0000313" key="3">
    <source>
        <dbReference type="Proteomes" id="UP001595555"/>
    </source>
</evidence>
<dbReference type="Gene3D" id="3.90.550.10">
    <property type="entry name" value="Spore Coat Polysaccharide Biosynthesis Protein SpsA, Chain A"/>
    <property type="match status" value="1"/>
</dbReference>
<feature type="domain" description="Glycosyltransferase 2-like" evidence="1">
    <location>
        <begin position="9"/>
        <end position="174"/>
    </location>
</feature>